<dbReference type="InterPro" id="IPR002401">
    <property type="entry name" value="Cyt_P450_E_grp-I"/>
</dbReference>
<dbReference type="GO" id="GO:0016020">
    <property type="term" value="C:membrane"/>
    <property type="evidence" value="ECO:0007669"/>
    <property type="project" value="UniProtKB-SubCell"/>
</dbReference>
<keyword evidence="9" id="KW-0812">Transmembrane</keyword>
<evidence type="ECO:0000256" key="6">
    <source>
        <dbReference type="ARBA" id="ARBA00023136"/>
    </source>
</evidence>
<keyword evidence="4 8" id="KW-0560">Oxidoreductase</keyword>
<comment type="subcellular location">
    <subcellularLocation>
        <location evidence="1">Membrane</location>
    </subcellularLocation>
</comment>
<dbReference type="PROSITE" id="PS00086">
    <property type="entry name" value="CYTOCHROME_P450"/>
    <property type="match status" value="1"/>
</dbReference>
<gene>
    <name evidence="11" type="primary">LOC110983268</name>
</gene>
<dbReference type="AlphaFoldDB" id="A0A8B7YZZ3"/>
<dbReference type="RefSeq" id="XP_022098085.1">
    <property type="nucleotide sequence ID" value="XM_022242393.1"/>
</dbReference>
<dbReference type="GeneID" id="110983268"/>
<evidence type="ECO:0000256" key="7">
    <source>
        <dbReference type="PIRSR" id="PIRSR602401-1"/>
    </source>
</evidence>
<dbReference type="InterPro" id="IPR001128">
    <property type="entry name" value="Cyt_P450"/>
</dbReference>
<dbReference type="InterPro" id="IPR036396">
    <property type="entry name" value="Cyt_P450_sf"/>
</dbReference>
<feature type="binding site" description="axial binding residue" evidence="7">
    <location>
        <position position="458"/>
    </location>
    <ligand>
        <name>heme</name>
        <dbReference type="ChEBI" id="CHEBI:30413"/>
    </ligand>
    <ligandPart>
        <name>Fe</name>
        <dbReference type="ChEBI" id="CHEBI:18248"/>
    </ligandPart>
</feature>
<keyword evidence="3 7" id="KW-0479">Metal-binding</keyword>
<dbReference type="Gene3D" id="1.10.630.10">
    <property type="entry name" value="Cytochrome P450"/>
    <property type="match status" value="1"/>
</dbReference>
<keyword evidence="9" id="KW-1133">Transmembrane helix</keyword>
<dbReference type="GO" id="GO:0004497">
    <property type="term" value="F:monooxygenase activity"/>
    <property type="evidence" value="ECO:0007669"/>
    <property type="project" value="UniProtKB-KW"/>
</dbReference>
<evidence type="ECO:0000313" key="10">
    <source>
        <dbReference type="Proteomes" id="UP000694845"/>
    </source>
</evidence>
<keyword evidence="7 8" id="KW-0349">Heme</keyword>
<comment type="cofactor">
    <cofactor evidence="7">
        <name>heme</name>
        <dbReference type="ChEBI" id="CHEBI:30413"/>
    </cofactor>
</comment>
<dbReference type="PANTHER" id="PTHR24300">
    <property type="entry name" value="CYTOCHROME P450 508A4-RELATED"/>
    <property type="match status" value="1"/>
</dbReference>
<dbReference type="GO" id="GO:0016705">
    <property type="term" value="F:oxidoreductase activity, acting on paired donors, with incorporation or reduction of molecular oxygen"/>
    <property type="evidence" value="ECO:0007669"/>
    <property type="project" value="InterPro"/>
</dbReference>
<dbReference type="Proteomes" id="UP000694845">
    <property type="component" value="Unplaced"/>
</dbReference>
<dbReference type="GO" id="GO:0005506">
    <property type="term" value="F:iron ion binding"/>
    <property type="evidence" value="ECO:0007669"/>
    <property type="project" value="InterPro"/>
</dbReference>
<dbReference type="OrthoDB" id="2789670at2759"/>
<dbReference type="PRINTS" id="PR00385">
    <property type="entry name" value="P450"/>
</dbReference>
<keyword evidence="10" id="KW-1185">Reference proteome</keyword>
<evidence type="ECO:0000256" key="2">
    <source>
        <dbReference type="ARBA" id="ARBA00010617"/>
    </source>
</evidence>
<dbReference type="OMA" id="VTHMLNA"/>
<organism evidence="10 11">
    <name type="scientific">Acanthaster planci</name>
    <name type="common">Crown-of-thorns starfish</name>
    <dbReference type="NCBI Taxonomy" id="133434"/>
    <lineage>
        <taxon>Eukaryota</taxon>
        <taxon>Metazoa</taxon>
        <taxon>Echinodermata</taxon>
        <taxon>Eleutherozoa</taxon>
        <taxon>Asterozoa</taxon>
        <taxon>Asteroidea</taxon>
        <taxon>Valvatacea</taxon>
        <taxon>Valvatida</taxon>
        <taxon>Acanthasteridae</taxon>
        <taxon>Acanthaster</taxon>
    </lineage>
</organism>
<reference evidence="11" key="1">
    <citation type="submission" date="2025-08" db="UniProtKB">
        <authorList>
            <consortium name="RefSeq"/>
        </authorList>
    </citation>
    <scope>IDENTIFICATION</scope>
</reference>
<feature type="transmembrane region" description="Helical" evidence="9">
    <location>
        <begin position="20"/>
        <end position="38"/>
    </location>
</feature>
<accession>A0A8B7YZZ3</accession>
<keyword evidence="8" id="KW-0503">Monooxygenase</keyword>
<dbReference type="FunFam" id="1.10.630.10:FF:000004">
    <property type="entry name" value="cytochrome P450 2D15 isoform X1"/>
    <property type="match status" value="1"/>
</dbReference>
<evidence type="ECO:0000256" key="9">
    <source>
        <dbReference type="SAM" id="Phobius"/>
    </source>
</evidence>
<evidence type="ECO:0000256" key="5">
    <source>
        <dbReference type="ARBA" id="ARBA00023004"/>
    </source>
</evidence>
<evidence type="ECO:0000256" key="8">
    <source>
        <dbReference type="RuleBase" id="RU000461"/>
    </source>
</evidence>
<dbReference type="PANTHER" id="PTHR24300:SF417">
    <property type="entry name" value="CYTOCHROME P450 508B1-RELATED"/>
    <property type="match status" value="1"/>
</dbReference>
<keyword evidence="6 9" id="KW-0472">Membrane</keyword>
<comment type="similarity">
    <text evidence="2 8">Belongs to the cytochrome P450 family.</text>
</comment>
<dbReference type="GO" id="GO:0020037">
    <property type="term" value="F:heme binding"/>
    <property type="evidence" value="ECO:0007669"/>
    <property type="project" value="InterPro"/>
</dbReference>
<evidence type="ECO:0000313" key="11">
    <source>
        <dbReference type="RefSeq" id="XP_022098085.1"/>
    </source>
</evidence>
<dbReference type="PRINTS" id="PR00463">
    <property type="entry name" value="EP450I"/>
</dbReference>
<dbReference type="Pfam" id="PF00067">
    <property type="entry name" value="p450"/>
    <property type="match status" value="1"/>
</dbReference>
<dbReference type="SUPFAM" id="SSF48264">
    <property type="entry name" value="Cytochrome P450"/>
    <property type="match status" value="1"/>
</dbReference>
<sequence length="513" mass="57853">MEDTLTGVTASGWSRWPAGGRSALIGLFVFLLTVFLMLKLRRPRNLPPGPRGWPILGYLPQILWRVAVHKKVAHELLSELSGRYGDILSFYMAGKLIVVIGKCTTMREAFGQHQLSNRPEFHVASDRFPGRGVFAASGQLWVELRRFSLTALRGLGVGKANFEENISTEAKHLTDWLMEDKGAPIDPAHPLNNALSNVVCTVVFGKRFEYSDATFRKLLKHTANFMHHGGAGFFVETMPAVLTKLQPFAFIRVYVQAVDNLFNHVGLLIKEHQEAYDPAQPRDFIDKFLKACEAKEKQGLTAVGLRPVNLLRSVADLFIGGTETSATTLRWGLLYMMSYPEIQSRIQQELDAVTGRNRLPTLSDKADLPYTEATICEIQRITTVLPLSAPHYCAEKTTVHGYDIPKGSYVMANLWHSHFDPSVWNDPREFRPERFLDADGKLRLREEFIPFGNGRRVCLGENLAKMELFIFFSHLLHHFTFKKPSNSPPLSFRGVLGVTWAPMPYTLCAVPRE</sequence>
<protein>
    <submittedName>
        <fullName evidence="11">Cytochrome P450 2J1-like</fullName>
    </submittedName>
</protein>
<dbReference type="KEGG" id="aplc:110983268"/>
<evidence type="ECO:0000256" key="3">
    <source>
        <dbReference type="ARBA" id="ARBA00022723"/>
    </source>
</evidence>
<proteinExistence type="inferred from homology"/>
<keyword evidence="5 7" id="KW-0408">Iron</keyword>
<evidence type="ECO:0000256" key="4">
    <source>
        <dbReference type="ARBA" id="ARBA00023002"/>
    </source>
</evidence>
<dbReference type="InterPro" id="IPR017972">
    <property type="entry name" value="Cyt_P450_CS"/>
</dbReference>
<dbReference type="InterPro" id="IPR050182">
    <property type="entry name" value="Cytochrome_P450_fam2"/>
</dbReference>
<evidence type="ECO:0000256" key="1">
    <source>
        <dbReference type="ARBA" id="ARBA00004370"/>
    </source>
</evidence>
<name>A0A8B7YZZ3_ACAPL</name>